<dbReference type="InterPro" id="IPR026876">
    <property type="entry name" value="Fn3_assoc_repeat"/>
</dbReference>
<accession>A0ABN4BDV5</accession>
<reference evidence="2" key="1">
    <citation type="journal article" date="2014" name="Biotechnol. Biofuels">
        <title>Comparison of single-molecule sequencing and hybrid approaches for finishing the genome of Clostridium autoethanogenum and analysis of CRISPR systems in industrial relevant Clostridia.</title>
        <authorList>
            <person name="Brown S.D."/>
            <person name="Nagaraju S."/>
            <person name="Utturkar S."/>
            <person name="De Tissera S."/>
            <person name="Segovia S."/>
            <person name="Mitchell W."/>
            <person name="Land M.L."/>
            <person name="Dassanayake A."/>
            <person name="Kopke M."/>
        </authorList>
    </citation>
    <scope>NUCLEOTIDE SEQUENCE [LARGE SCALE GENOMIC DNA]</scope>
    <source>
        <strain evidence="2">DSM 10061</strain>
    </source>
</reference>
<evidence type="ECO:0000313" key="1">
    <source>
        <dbReference type="EMBL" id="AGY75873.1"/>
    </source>
</evidence>
<keyword evidence="2" id="KW-1185">Reference proteome</keyword>
<dbReference type="InterPro" id="IPR007555">
    <property type="entry name" value="DUF499"/>
</dbReference>
<dbReference type="Proteomes" id="UP000017590">
    <property type="component" value="Chromosome"/>
</dbReference>
<dbReference type="RefSeq" id="WP_023162377.1">
    <property type="nucleotide sequence ID" value="NC_022592.1"/>
</dbReference>
<dbReference type="Pfam" id="PF13287">
    <property type="entry name" value="Fn3_assoc"/>
    <property type="match status" value="1"/>
</dbReference>
<dbReference type="EMBL" id="CP006763">
    <property type="protein sequence ID" value="AGY75873.1"/>
    <property type="molecule type" value="Genomic_DNA"/>
</dbReference>
<sequence>MKTLFELCRPRESVFSETKRDDVLNLSDLVDNRINPNDFFDENFITQGMNILFETAFRRFKRQNSTSVIKLTQAMGGGKTHNMIALGLLAKYPEFREKIMGQNYKNDYLGKIKVVAFTGRESDAPYGIWGSIAEQLGKKEVFKDYYSPLAAPGENAWIRLLQGEPLLILLDELPPYLENAKSRMIGNSDLSVVTTTALSNLFSALGKEQLSNVCLVISDLKSTYESGSELLQSTFKELENEVNRSALDIEPVGSGSDEVYYILKKRLFKEVPDDNEINDVAMAYKESVNEAKQMGFTSMSGDQLYIAAKDSYPFHPSIKDLYARFKENPGFQQTRGLIRLMRQIVAQLYTGENCKAKSKYMINVFDFDLNDRNMLTTVTQLKQSLTNAISHDIASGGNAIAEQIDAVYGKNVVQDVAKLILVASLADVPHALLGLSLSEIIGDLCEPKKDITGIKKALEEFEMKAWYLDHDKDGRLFFKNTKNMIAQMQSLVELYNNEQAKMDLKKLLKEKFVPSTKDCYQEVEVFPAIDEINLSIDKVTLVLFEPYSGAKIHPDLQKFYDSTPYKNRVMFLSGKRDTMDRLYKAAKELKAIRTIIADMKDEKVSESNQQYQIACDMEIKKIMAVLECARQTFVTLYFPNKNGIAETYFLMQFKSSKYNGEEQIRQALKDKMKFTEDSSGELFIKKCEDRLFTRKEMTWNEIEERAATNTSWQWHHLKALETIKSECIKKDRWREHGGYIEKGPFEKDPTSVKIQTINVNYETGEATLKIFPVYGDKIYYEVGGIATTASSRVDNLINFKTHEIELSFLCIDSSNEHPTGKAVTWRNQVKIKYKITDKIDGIYLTLRSHPKVIIKYTTDGSNPKENGGVYEGEFMISENTAFVEAVAEYKEEYFETETIKIDRKNRKEINIDNSKPLKLYKDFNCKDTNATYKDIESLKKFNATIRDIEINLVKDENSEEGWIQLSMDKSTKVDLNKLCQTIDNLKSSFMNDTKANISLDYNIVEFNKGEEFIDWVNEKGLSLSEFRETEIIQ</sequence>
<evidence type="ECO:0000313" key="2">
    <source>
        <dbReference type="Proteomes" id="UP000017590"/>
    </source>
</evidence>
<organism evidence="1 2">
    <name type="scientific">Clostridium autoethanogenum DSM 10061</name>
    <dbReference type="NCBI Taxonomy" id="1341692"/>
    <lineage>
        <taxon>Bacteria</taxon>
        <taxon>Bacillati</taxon>
        <taxon>Bacillota</taxon>
        <taxon>Clostridia</taxon>
        <taxon>Eubacteriales</taxon>
        <taxon>Clostridiaceae</taxon>
        <taxon>Clostridium</taxon>
    </lineage>
</organism>
<name>A0ABN4BDV5_9CLOT</name>
<dbReference type="Pfam" id="PF04465">
    <property type="entry name" value="DUF499"/>
    <property type="match status" value="1"/>
</dbReference>
<gene>
    <name evidence="1" type="ORF">CAETHG_1652</name>
</gene>
<protein>
    <submittedName>
        <fullName evidence="1">DUF499 domain-containing protein</fullName>
    </submittedName>
</protein>
<proteinExistence type="predicted"/>